<keyword evidence="2 8" id="KW-0349">Heme</keyword>
<dbReference type="Gene3D" id="1.10.760.10">
    <property type="entry name" value="Cytochrome c-like domain"/>
    <property type="match status" value="1"/>
</dbReference>
<feature type="binding site" description="covalent" evidence="8">
    <location>
        <position position="54"/>
    </location>
    <ligand>
        <name>heme c</name>
        <dbReference type="ChEBI" id="CHEBI:61717"/>
    </ligand>
</feature>
<dbReference type="InterPro" id="IPR036909">
    <property type="entry name" value="Cyt_c-like_dom_sf"/>
</dbReference>
<evidence type="ECO:0000259" key="11">
    <source>
        <dbReference type="PROSITE" id="PS51007"/>
    </source>
</evidence>
<gene>
    <name evidence="12" type="ORF">SRAA_1621</name>
</gene>
<dbReference type="GO" id="GO:0009055">
    <property type="term" value="F:electron transfer activity"/>
    <property type="evidence" value="ECO:0007669"/>
    <property type="project" value="InterPro"/>
</dbReference>
<reference evidence="12 13" key="1">
    <citation type="journal article" date="2014" name="Nat. Commun.">
        <title>Physiological and genomic features of highly alkaliphilic hydrogen-utilizing Betaproteobacteria from a continental serpentinizing site.</title>
        <authorList>
            <person name="Suzuki S."/>
            <person name="Kuenen J.G."/>
            <person name="Schipper K."/>
            <person name="van der Velde S."/>
            <person name="Ishii S."/>
            <person name="Wu A."/>
            <person name="Sorokin D.Y."/>
            <person name="Tenney A."/>
            <person name="Meng X.Y."/>
            <person name="Morrill P.L."/>
            <person name="Kamagata Y."/>
            <person name="Muyzer G."/>
            <person name="Nealson K.H."/>
        </authorList>
    </citation>
    <scope>NUCLEOTIDE SEQUENCE [LARGE SCALE GENOMIC DNA]</scope>
    <source>
        <strain evidence="12 13">A1</strain>
    </source>
</reference>
<evidence type="ECO:0000313" key="12">
    <source>
        <dbReference type="EMBL" id="BAO81475.1"/>
    </source>
</evidence>
<dbReference type="Proteomes" id="UP000067461">
    <property type="component" value="Chromosome"/>
</dbReference>
<dbReference type="PROSITE" id="PS51007">
    <property type="entry name" value="CYTC"/>
    <property type="match status" value="1"/>
</dbReference>
<dbReference type="InterPro" id="IPR009056">
    <property type="entry name" value="Cyt_c-like_dom"/>
</dbReference>
<evidence type="ECO:0000256" key="5">
    <source>
        <dbReference type="ARBA" id="ARBA00022989"/>
    </source>
</evidence>
<dbReference type="GO" id="GO:0016020">
    <property type="term" value="C:membrane"/>
    <property type="evidence" value="ECO:0007669"/>
    <property type="project" value="UniProtKB-SubCell"/>
</dbReference>
<evidence type="ECO:0000256" key="8">
    <source>
        <dbReference type="PIRSR" id="PIRSR602326-1"/>
    </source>
</evidence>
<name>A0A060NJS6_9BURK</name>
<evidence type="ECO:0000313" key="13">
    <source>
        <dbReference type="Proteomes" id="UP000067461"/>
    </source>
</evidence>
<dbReference type="STRING" id="1458425.SRAA_1621"/>
<feature type="binding site" description="covalent" evidence="8">
    <location>
        <position position="55"/>
    </location>
    <ligand>
        <name>heme c</name>
        <dbReference type="ChEBI" id="CHEBI:61717"/>
    </ligand>
</feature>
<evidence type="ECO:0000256" key="1">
    <source>
        <dbReference type="ARBA" id="ARBA00004370"/>
    </source>
</evidence>
<feature type="domain" description="Cytochrome c" evidence="11">
    <location>
        <begin position="38"/>
        <end position="213"/>
    </location>
</feature>
<protein>
    <submittedName>
        <fullName evidence="12">Cytochrome c1</fullName>
    </submittedName>
</protein>
<comment type="cofactor">
    <cofactor evidence="8">
        <name>heme c</name>
        <dbReference type="ChEBI" id="CHEBI:61717"/>
    </cofactor>
    <text evidence="8">Binds 1 heme c group covalently per subunit.</text>
</comment>
<dbReference type="InterPro" id="IPR002326">
    <property type="entry name" value="Cyt_c1"/>
</dbReference>
<dbReference type="PANTHER" id="PTHR10266:SF3">
    <property type="entry name" value="CYTOCHROME C1, HEME PROTEIN, MITOCHONDRIAL"/>
    <property type="match status" value="1"/>
</dbReference>
<dbReference type="Pfam" id="PF02167">
    <property type="entry name" value="Cytochrom_C1"/>
    <property type="match status" value="2"/>
</dbReference>
<dbReference type="GO" id="GO:0046872">
    <property type="term" value="F:metal ion binding"/>
    <property type="evidence" value="ECO:0007669"/>
    <property type="project" value="UniProtKB-KW"/>
</dbReference>
<accession>A0A060NJS6</accession>
<dbReference type="HOGENOM" id="CLU_078597_0_0_4"/>
<dbReference type="KEGG" id="cbaa:SRAA_1621"/>
<keyword evidence="3 9" id="KW-0812">Transmembrane</keyword>
<keyword evidence="7 9" id="KW-0472">Membrane</keyword>
<dbReference type="EMBL" id="AP014568">
    <property type="protein sequence ID" value="BAO81475.1"/>
    <property type="molecule type" value="Genomic_DNA"/>
</dbReference>
<dbReference type="OrthoDB" id="9798864at2"/>
<evidence type="ECO:0000256" key="4">
    <source>
        <dbReference type="ARBA" id="ARBA00022723"/>
    </source>
</evidence>
<feature type="binding site" description="covalent" evidence="8">
    <location>
        <position position="51"/>
    </location>
    <ligand>
        <name>heme c</name>
        <dbReference type="ChEBI" id="CHEBI:61717"/>
    </ligand>
</feature>
<evidence type="ECO:0000256" key="2">
    <source>
        <dbReference type="ARBA" id="ARBA00022617"/>
    </source>
</evidence>
<feature type="signal peptide" evidence="10">
    <location>
        <begin position="1"/>
        <end position="20"/>
    </location>
</feature>
<evidence type="ECO:0000256" key="10">
    <source>
        <dbReference type="SAM" id="SignalP"/>
    </source>
</evidence>
<dbReference type="GO" id="GO:0020037">
    <property type="term" value="F:heme binding"/>
    <property type="evidence" value="ECO:0007669"/>
    <property type="project" value="InterPro"/>
</dbReference>
<evidence type="ECO:0000256" key="9">
    <source>
        <dbReference type="SAM" id="Phobius"/>
    </source>
</evidence>
<evidence type="ECO:0000256" key="7">
    <source>
        <dbReference type="ARBA" id="ARBA00023136"/>
    </source>
</evidence>
<feature type="transmembrane region" description="Helical" evidence="9">
    <location>
        <begin position="223"/>
        <end position="241"/>
    </location>
</feature>
<keyword evidence="5 9" id="KW-1133">Transmembrane helix</keyword>
<keyword evidence="6 8" id="KW-0408">Iron</keyword>
<evidence type="ECO:0000256" key="3">
    <source>
        <dbReference type="ARBA" id="ARBA00022692"/>
    </source>
</evidence>
<keyword evidence="13" id="KW-1185">Reference proteome</keyword>
<organism evidence="12 13">
    <name type="scientific">Serpentinimonas raichei</name>
    <dbReference type="NCBI Taxonomy" id="1458425"/>
    <lineage>
        <taxon>Bacteria</taxon>
        <taxon>Pseudomonadati</taxon>
        <taxon>Pseudomonadota</taxon>
        <taxon>Betaproteobacteria</taxon>
        <taxon>Burkholderiales</taxon>
        <taxon>Comamonadaceae</taxon>
        <taxon>Serpentinimonas</taxon>
    </lineage>
</organism>
<evidence type="ECO:0000256" key="6">
    <source>
        <dbReference type="ARBA" id="ARBA00023004"/>
    </source>
</evidence>
<dbReference type="SUPFAM" id="SSF46626">
    <property type="entry name" value="Cytochrome c"/>
    <property type="match status" value="1"/>
</dbReference>
<sequence>MKKWIVAALLALGLVSGATAAPTSFPNDQAPDLSNDLEALQRGAHLFVNYCLSCHSASFERYKRFKELGLTERQIRDNLMFTGERVGDLMQAAISPADAKVFWGKAAPDLTMITRSRAGSGGTDYIYTLLRSYYRDDTVAHGWNNKAFPAIAMPNPLWYLQGERRPVMQTVSNPDGSSSEVFAGWEQVTPGTQSPEEFDRSVAELVAFLDWLAEPAKDQRQTLGIFVLLFLAGFTVLAWRLNKEYWKDIK</sequence>
<keyword evidence="10" id="KW-0732">Signal</keyword>
<dbReference type="AlphaFoldDB" id="A0A060NJS6"/>
<feature type="chain" id="PRO_5001588919" evidence="10">
    <location>
        <begin position="21"/>
        <end position="250"/>
    </location>
</feature>
<proteinExistence type="predicted"/>
<comment type="subcellular location">
    <subcellularLocation>
        <location evidence="1">Membrane</location>
    </subcellularLocation>
</comment>
<dbReference type="RefSeq" id="WP_045532002.1">
    <property type="nucleotide sequence ID" value="NZ_AP014568.1"/>
</dbReference>
<keyword evidence="4 8" id="KW-0479">Metal-binding</keyword>
<dbReference type="PANTHER" id="PTHR10266">
    <property type="entry name" value="CYTOCHROME C1"/>
    <property type="match status" value="1"/>
</dbReference>